<evidence type="ECO:0000256" key="1">
    <source>
        <dbReference type="ARBA" id="ARBA00004613"/>
    </source>
</evidence>
<evidence type="ECO:0000256" key="2">
    <source>
        <dbReference type="ARBA" id="ARBA00010905"/>
    </source>
</evidence>
<sequence>MNIAVLNVSTGEIDIKSYDMYKGDFSGPMVNFLRSLSDGSIIFITTHDDGASKLSSEGRTVFREMGSEQIANLNFRDGWVFVTSRGFNLSEHYEQVVHQSESPQTMGGWPSKAVTEGCLLYTSSKRHQERP</sequence>
<dbReference type="Proteomes" id="UP000694388">
    <property type="component" value="Unplaced"/>
</dbReference>
<organism evidence="8 9">
    <name type="scientific">Eptatretus burgeri</name>
    <name type="common">Inshore hagfish</name>
    <dbReference type="NCBI Taxonomy" id="7764"/>
    <lineage>
        <taxon>Eukaryota</taxon>
        <taxon>Metazoa</taxon>
        <taxon>Chordata</taxon>
        <taxon>Craniata</taxon>
        <taxon>Vertebrata</taxon>
        <taxon>Cyclostomata</taxon>
        <taxon>Myxini</taxon>
        <taxon>Myxiniformes</taxon>
        <taxon>Myxinidae</taxon>
        <taxon>Eptatretinae</taxon>
        <taxon>Eptatretus</taxon>
    </lineage>
</organism>
<dbReference type="GO" id="GO:0005576">
    <property type="term" value="C:extracellular region"/>
    <property type="evidence" value="ECO:0007669"/>
    <property type="project" value="UniProtKB-SubCell"/>
</dbReference>
<evidence type="ECO:0000256" key="5">
    <source>
        <dbReference type="ARBA" id="ARBA00022734"/>
    </source>
</evidence>
<proteinExistence type="inferred from homology"/>
<reference evidence="8" key="2">
    <citation type="submission" date="2025-09" db="UniProtKB">
        <authorList>
            <consortium name="Ensembl"/>
        </authorList>
    </citation>
    <scope>IDENTIFICATION</scope>
</reference>
<keyword evidence="4" id="KW-0732">Signal</keyword>
<accession>A0A8C4NAC8</accession>
<evidence type="ECO:0000256" key="6">
    <source>
        <dbReference type="ARBA" id="ARBA00023157"/>
    </source>
</evidence>
<keyword evidence="6" id="KW-1015">Disulfide bond</keyword>
<feature type="domain" description="ILEI/PANDER" evidence="7">
    <location>
        <begin position="1"/>
        <end position="86"/>
    </location>
</feature>
<dbReference type="OMA" id="QHIKNND"/>
<reference evidence="8" key="1">
    <citation type="submission" date="2025-08" db="UniProtKB">
        <authorList>
            <consortium name="Ensembl"/>
        </authorList>
    </citation>
    <scope>IDENTIFICATION</scope>
</reference>
<dbReference type="PROSITE" id="PS52031">
    <property type="entry name" value="GG_LECTIN"/>
    <property type="match status" value="1"/>
</dbReference>
<evidence type="ECO:0000259" key="7">
    <source>
        <dbReference type="Pfam" id="PF15711"/>
    </source>
</evidence>
<keyword evidence="5" id="KW-0430">Lectin</keyword>
<evidence type="ECO:0000256" key="4">
    <source>
        <dbReference type="ARBA" id="ARBA00022729"/>
    </source>
</evidence>
<comment type="subcellular location">
    <subcellularLocation>
        <location evidence="1">Secreted</location>
    </subcellularLocation>
</comment>
<keyword evidence="3" id="KW-0964">Secreted</keyword>
<dbReference type="Ensembl" id="ENSEBUT00000004369.1">
    <property type="protein sequence ID" value="ENSEBUP00000003963.1"/>
    <property type="gene ID" value="ENSEBUG00000002824.1"/>
</dbReference>
<dbReference type="PANTHER" id="PTHR14592">
    <property type="entry name" value="UNCHARACTERIZED FAM3"/>
    <property type="match status" value="1"/>
</dbReference>
<evidence type="ECO:0000313" key="9">
    <source>
        <dbReference type="Proteomes" id="UP000694388"/>
    </source>
</evidence>
<dbReference type="InterPro" id="IPR039220">
    <property type="entry name" value="FAM3"/>
</dbReference>
<comment type="similarity">
    <text evidence="2">Belongs to the FAM3 family.</text>
</comment>
<evidence type="ECO:0000256" key="3">
    <source>
        <dbReference type="ARBA" id="ARBA00022525"/>
    </source>
</evidence>
<dbReference type="AlphaFoldDB" id="A0A8C4NAC8"/>
<dbReference type="GO" id="GO:0030246">
    <property type="term" value="F:carbohydrate binding"/>
    <property type="evidence" value="ECO:0007669"/>
    <property type="project" value="UniProtKB-KW"/>
</dbReference>
<dbReference type="InterPro" id="IPR039477">
    <property type="entry name" value="ILEI/PANDER_dom"/>
</dbReference>
<name>A0A8C4NAC8_EPTBU</name>
<protein>
    <recommendedName>
        <fullName evidence="7">ILEI/PANDER domain-containing protein</fullName>
    </recommendedName>
</protein>
<evidence type="ECO:0000313" key="8">
    <source>
        <dbReference type="Ensembl" id="ENSEBUP00000003963.1"/>
    </source>
</evidence>
<dbReference type="Pfam" id="PF15711">
    <property type="entry name" value="ILEI"/>
    <property type="match status" value="1"/>
</dbReference>
<keyword evidence="9" id="KW-1185">Reference proteome</keyword>